<keyword evidence="2" id="KW-0805">Transcription regulation</keyword>
<evidence type="ECO:0000259" key="6">
    <source>
        <dbReference type="PROSITE" id="PS50043"/>
    </source>
</evidence>
<dbReference type="AlphaFoldDB" id="A0A4R3LGF4"/>
<dbReference type="InterPro" id="IPR000792">
    <property type="entry name" value="Tscrpt_reg_LuxR_C"/>
</dbReference>
<dbReference type="GO" id="GO:0003677">
    <property type="term" value="F:DNA binding"/>
    <property type="evidence" value="ECO:0007669"/>
    <property type="project" value="UniProtKB-KW"/>
</dbReference>
<name>A0A4R3LGF4_9GAMM</name>
<proteinExistence type="predicted"/>
<dbReference type="InterPro" id="IPR001789">
    <property type="entry name" value="Sig_transdc_resp-reg_receiver"/>
</dbReference>
<dbReference type="SUPFAM" id="SSF46894">
    <property type="entry name" value="C-terminal effector domain of the bipartite response regulators"/>
    <property type="match status" value="1"/>
</dbReference>
<dbReference type="GO" id="GO:0000160">
    <property type="term" value="P:phosphorelay signal transduction system"/>
    <property type="evidence" value="ECO:0007669"/>
    <property type="project" value="InterPro"/>
</dbReference>
<dbReference type="Gene3D" id="3.40.50.2300">
    <property type="match status" value="1"/>
</dbReference>
<keyword evidence="1 5" id="KW-0597">Phosphoprotein</keyword>
<dbReference type="SMART" id="SM00448">
    <property type="entry name" value="REC"/>
    <property type="match status" value="1"/>
</dbReference>
<feature type="domain" description="Response regulatory" evidence="7">
    <location>
        <begin position="6"/>
        <end position="121"/>
    </location>
</feature>
<dbReference type="Pfam" id="PF00072">
    <property type="entry name" value="Response_reg"/>
    <property type="match status" value="1"/>
</dbReference>
<dbReference type="RefSeq" id="WP_123521710.1">
    <property type="nucleotide sequence ID" value="NZ_JBHLWF010000077.1"/>
</dbReference>
<evidence type="ECO:0000313" key="9">
    <source>
        <dbReference type="Proteomes" id="UP000294599"/>
    </source>
</evidence>
<dbReference type="Proteomes" id="UP000294599">
    <property type="component" value="Unassembled WGS sequence"/>
</dbReference>
<dbReference type="InterPro" id="IPR016032">
    <property type="entry name" value="Sig_transdc_resp-reg_C-effctor"/>
</dbReference>
<dbReference type="GO" id="GO:0006355">
    <property type="term" value="P:regulation of DNA-templated transcription"/>
    <property type="evidence" value="ECO:0007669"/>
    <property type="project" value="InterPro"/>
</dbReference>
<dbReference type="InterPro" id="IPR036388">
    <property type="entry name" value="WH-like_DNA-bd_sf"/>
</dbReference>
<evidence type="ECO:0000256" key="4">
    <source>
        <dbReference type="ARBA" id="ARBA00023163"/>
    </source>
</evidence>
<evidence type="ECO:0000256" key="5">
    <source>
        <dbReference type="PROSITE-ProRule" id="PRU00169"/>
    </source>
</evidence>
<comment type="caution">
    <text evidence="8">The sequence shown here is derived from an EMBL/GenBank/DDBJ whole genome shotgun (WGS) entry which is preliminary data.</text>
</comment>
<dbReference type="SMART" id="SM00421">
    <property type="entry name" value="HTH_LUXR"/>
    <property type="match status" value="1"/>
</dbReference>
<dbReference type="PANTHER" id="PTHR43214:SF41">
    <property type="entry name" value="NITRATE_NITRITE RESPONSE REGULATOR PROTEIN NARP"/>
    <property type="match status" value="1"/>
</dbReference>
<dbReference type="PROSITE" id="PS50110">
    <property type="entry name" value="RESPONSE_REGULATORY"/>
    <property type="match status" value="1"/>
</dbReference>
<sequence length="222" mass="23343">MTTVQRIVVVDDLPASREWLARAAARAFPGAEVEVFADLAGALGTVPAPPDLALVDLGLPDGSGISYIAELREASAPTLCVVATVFDDDAHLFPALSAGAQGYVLKDLALEDLVELLRGIVSGQPPLSPSIARRLLRHFSTPPVEVPQSLECEGAALTPRETDVLRLIGKGFTVVEAAEALGLSRHTCAGYVKEIYRKLRVGSRAEATLAASRLGLVSPAAR</sequence>
<reference evidence="8 9" key="1">
    <citation type="submission" date="2019-03" db="EMBL/GenBank/DDBJ databases">
        <title>Genomic Encyclopedia of Type Strains, Phase IV (KMG-IV): sequencing the most valuable type-strain genomes for metagenomic binning, comparative biology and taxonomic classification.</title>
        <authorList>
            <person name="Goeker M."/>
        </authorList>
    </citation>
    <scope>NUCLEOTIDE SEQUENCE [LARGE SCALE GENOMIC DNA]</scope>
    <source>
        <strain evidence="8 9">DSM 21944</strain>
    </source>
</reference>
<dbReference type="PRINTS" id="PR00038">
    <property type="entry name" value="HTHLUXR"/>
</dbReference>
<evidence type="ECO:0000256" key="3">
    <source>
        <dbReference type="ARBA" id="ARBA00023125"/>
    </source>
</evidence>
<dbReference type="PROSITE" id="PS50043">
    <property type="entry name" value="HTH_LUXR_2"/>
    <property type="match status" value="1"/>
</dbReference>
<accession>A0A4R3LGF4</accession>
<dbReference type="CDD" id="cd17535">
    <property type="entry name" value="REC_NarL-like"/>
    <property type="match status" value="1"/>
</dbReference>
<keyword evidence="4" id="KW-0804">Transcription</keyword>
<dbReference type="InterPro" id="IPR011006">
    <property type="entry name" value="CheY-like_superfamily"/>
</dbReference>
<dbReference type="Pfam" id="PF00196">
    <property type="entry name" value="GerE"/>
    <property type="match status" value="1"/>
</dbReference>
<organism evidence="8 9">
    <name type="scientific">Pseudofulvimonas gallinarii</name>
    <dbReference type="NCBI Taxonomy" id="634155"/>
    <lineage>
        <taxon>Bacteria</taxon>
        <taxon>Pseudomonadati</taxon>
        <taxon>Pseudomonadota</taxon>
        <taxon>Gammaproteobacteria</taxon>
        <taxon>Lysobacterales</taxon>
        <taxon>Rhodanobacteraceae</taxon>
        <taxon>Pseudofulvimonas</taxon>
    </lineage>
</organism>
<dbReference type="InterPro" id="IPR058245">
    <property type="entry name" value="NreC/VraR/RcsB-like_REC"/>
</dbReference>
<evidence type="ECO:0000256" key="1">
    <source>
        <dbReference type="ARBA" id="ARBA00022553"/>
    </source>
</evidence>
<feature type="modified residue" description="4-aspartylphosphate" evidence="5">
    <location>
        <position position="56"/>
    </location>
</feature>
<keyword evidence="3" id="KW-0238">DNA-binding</keyword>
<dbReference type="SUPFAM" id="SSF52172">
    <property type="entry name" value="CheY-like"/>
    <property type="match status" value="1"/>
</dbReference>
<evidence type="ECO:0000259" key="7">
    <source>
        <dbReference type="PROSITE" id="PS50110"/>
    </source>
</evidence>
<dbReference type="EMBL" id="SMAF01000008">
    <property type="protein sequence ID" value="TCS98558.1"/>
    <property type="molecule type" value="Genomic_DNA"/>
</dbReference>
<dbReference type="CDD" id="cd06170">
    <property type="entry name" value="LuxR_C_like"/>
    <property type="match status" value="1"/>
</dbReference>
<dbReference type="OrthoDB" id="9796655at2"/>
<feature type="domain" description="HTH luxR-type" evidence="6">
    <location>
        <begin position="150"/>
        <end position="215"/>
    </location>
</feature>
<protein>
    <submittedName>
        <fullName evidence="8">LuxR family two component transcriptional regulator</fullName>
    </submittedName>
</protein>
<dbReference type="Gene3D" id="1.10.10.10">
    <property type="entry name" value="Winged helix-like DNA-binding domain superfamily/Winged helix DNA-binding domain"/>
    <property type="match status" value="1"/>
</dbReference>
<dbReference type="InterPro" id="IPR039420">
    <property type="entry name" value="WalR-like"/>
</dbReference>
<evidence type="ECO:0000256" key="2">
    <source>
        <dbReference type="ARBA" id="ARBA00023015"/>
    </source>
</evidence>
<dbReference type="PANTHER" id="PTHR43214">
    <property type="entry name" value="TWO-COMPONENT RESPONSE REGULATOR"/>
    <property type="match status" value="1"/>
</dbReference>
<evidence type="ECO:0000313" key="8">
    <source>
        <dbReference type="EMBL" id="TCS98558.1"/>
    </source>
</evidence>
<gene>
    <name evidence="8" type="ORF">EDC25_108142</name>
</gene>
<keyword evidence="9" id="KW-1185">Reference proteome</keyword>